<dbReference type="Pfam" id="PF03029">
    <property type="entry name" value="ATP_bind_1"/>
    <property type="match status" value="1"/>
</dbReference>
<dbReference type="PANTHER" id="PTHR42708">
    <property type="entry name" value="ATP/GTP-BINDING PROTEIN-RELATED"/>
    <property type="match status" value="1"/>
</dbReference>
<evidence type="ECO:0000313" key="6">
    <source>
        <dbReference type="Proteomes" id="UP000602087"/>
    </source>
</evidence>
<dbReference type="GO" id="GO:0005525">
    <property type="term" value="F:GTP binding"/>
    <property type="evidence" value="ECO:0007669"/>
    <property type="project" value="UniProtKB-KW"/>
</dbReference>
<evidence type="ECO:0000256" key="3">
    <source>
        <dbReference type="ARBA" id="ARBA00022801"/>
    </source>
</evidence>
<evidence type="ECO:0000313" key="5">
    <source>
        <dbReference type="EMBL" id="MBI9113604.1"/>
    </source>
</evidence>
<dbReference type="SUPFAM" id="SSF52540">
    <property type="entry name" value="P-loop containing nucleoside triphosphate hydrolases"/>
    <property type="match status" value="1"/>
</dbReference>
<keyword evidence="3" id="KW-0378">Hydrolase</keyword>
<comment type="similarity">
    <text evidence="1">Belongs to the GPN-loop GTPase family.</text>
</comment>
<sequence length="194" mass="20644">MEHPLPTAPTKIVVTGPFGAGKTTLVTTLSGIPGVSTETGVSDGTAVVKTRTTVALDHGTVTATPPAGATWQQQRVALFGTPGQDRFSFMWEMLSTDMAGYVVVVDASTTTSVVQARDIAATFARLAPEVPRVVAVNRWAEPDRTRTHLSRALGAPVEALVECDPRELADCATALHHLLDRISRTPTREHGPRP</sequence>
<evidence type="ECO:0000256" key="2">
    <source>
        <dbReference type="ARBA" id="ARBA00022741"/>
    </source>
</evidence>
<dbReference type="PANTHER" id="PTHR42708:SF1">
    <property type="entry name" value="GLIDING MOTILITY PROTEIN MGLA"/>
    <property type="match status" value="1"/>
</dbReference>
<proteinExistence type="inferred from homology"/>
<dbReference type="RefSeq" id="WP_198732165.1">
    <property type="nucleotide sequence ID" value="NZ_JAEINH010000001.1"/>
</dbReference>
<organism evidence="5 6">
    <name type="scientific">Sanguibacter suaedae</name>
    <dbReference type="NCBI Taxonomy" id="2795737"/>
    <lineage>
        <taxon>Bacteria</taxon>
        <taxon>Bacillati</taxon>
        <taxon>Actinomycetota</taxon>
        <taxon>Actinomycetes</taxon>
        <taxon>Micrococcales</taxon>
        <taxon>Sanguibacteraceae</taxon>
        <taxon>Sanguibacter</taxon>
    </lineage>
</organism>
<dbReference type="InterPro" id="IPR027417">
    <property type="entry name" value="P-loop_NTPase"/>
</dbReference>
<comment type="caution">
    <text evidence="5">The sequence shown here is derived from an EMBL/GenBank/DDBJ whole genome shotgun (WGS) entry which is preliminary data.</text>
</comment>
<evidence type="ECO:0000256" key="4">
    <source>
        <dbReference type="ARBA" id="ARBA00023134"/>
    </source>
</evidence>
<keyword evidence="6" id="KW-1185">Reference proteome</keyword>
<name>A0A934IB28_9MICO</name>
<dbReference type="EMBL" id="JAEINH010000001">
    <property type="protein sequence ID" value="MBI9113604.1"/>
    <property type="molecule type" value="Genomic_DNA"/>
</dbReference>
<keyword evidence="4" id="KW-0342">GTP-binding</keyword>
<dbReference type="GO" id="GO:0016787">
    <property type="term" value="F:hydrolase activity"/>
    <property type="evidence" value="ECO:0007669"/>
    <property type="project" value="UniProtKB-KW"/>
</dbReference>
<dbReference type="Gene3D" id="3.40.50.300">
    <property type="entry name" value="P-loop containing nucleotide triphosphate hydrolases"/>
    <property type="match status" value="1"/>
</dbReference>
<gene>
    <name evidence="5" type="ORF">JAV76_01090</name>
</gene>
<protein>
    <submittedName>
        <fullName evidence="5">ATP/GTP-binding protein</fullName>
    </submittedName>
</protein>
<evidence type="ECO:0000256" key="1">
    <source>
        <dbReference type="ARBA" id="ARBA00005290"/>
    </source>
</evidence>
<accession>A0A934IB28</accession>
<dbReference type="InterPro" id="IPR052705">
    <property type="entry name" value="Gliding_Motility_GTPase"/>
</dbReference>
<dbReference type="InterPro" id="IPR004130">
    <property type="entry name" value="Gpn"/>
</dbReference>
<dbReference type="Proteomes" id="UP000602087">
    <property type="component" value="Unassembled WGS sequence"/>
</dbReference>
<reference evidence="5" key="1">
    <citation type="submission" date="2020-12" db="EMBL/GenBank/DDBJ databases">
        <title>Sanguibacter suaedae sp. nov., isolated from Suaeda aralocaspica.</title>
        <authorList>
            <person name="Ma Q."/>
        </authorList>
    </citation>
    <scope>NUCLEOTIDE SEQUENCE</scope>
    <source>
        <strain evidence="5">YZGR15</strain>
    </source>
</reference>
<dbReference type="CDD" id="cd00882">
    <property type="entry name" value="Ras_like_GTPase"/>
    <property type="match status" value="1"/>
</dbReference>
<keyword evidence="2" id="KW-0547">Nucleotide-binding</keyword>
<dbReference type="AlphaFoldDB" id="A0A934IB28"/>